<reference evidence="8 9" key="1">
    <citation type="submission" date="2024-06" db="EMBL/GenBank/DDBJ databases">
        <authorList>
            <person name="Pan Q."/>
            <person name="Wen M."/>
            <person name="Jouanno E."/>
            <person name="Zahm M."/>
            <person name="Klopp C."/>
            <person name="Cabau C."/>
            <person name="Louis A."/>
            <person name="Berthelot C."/>
            <person name="Parey E."/>
            <person name="Roest Crollius H."/>
            <person name="Montfort J."/>
            <person name="Robinson-Rechavi M."/>
            <person name="Bouchez O."/>
            <person name="Lampietro C."/>
            <person name="Lopez Roques C."/>
            <person name="Donnadieu C."/>
            <person name="Postlethwait J."/>
            <person name="Bobe J."/>
            <person name="Verreycken H."/>
            <person name="Guiguen Y."/>
        </authorList>
    </citation>
    <scope>NUCLEOTIDE SEQUENCE [LARGE SCALE GENOMIC DNA]</scope>
    <source>
        <strain evidence="8">Up_M1</strain>
        <tissue evidence="8">Testis</tissue>
    </source>
</reference>
<evidence type="ECO:0000256" key="7">
    <source>
        <dbReference type="SAM" id="MobiDB-lite"/>
    </source>
</evidence>
<keyword evidence="2" id="KW-0053">Apoptosis</keyword>
<feature type="region of interest" description="Disordered" evidence="7">
    <location>
        <begin position="237"/>
        <end position="266"/>
    </location>
</feature>
<sequence>MRCLRKHRATSFQSCGVVLCERTNFLLRQTNMAAFRRGVFGFGLSYAKNLVRLSAVVVRTQLMKFPTKTTIRKSWMPLSTIGALCATPFTQKHEGLSHEDLIRRASSLVTDSSNTFLSQTTLALVDSFTQYVKTIHKLVTLHKHYVASASKLTPEEEDSVWQVIVRQRQEVSDLREDCKRFESTWIMAIDLSKLAAEAAFNAGADQAAVTSQSSLQVAQAHVEQIRQLTLKADANLKESNAESSHRIRPSAASEEEDIPDAYLRED</sequence>
<evidence type="ECO:0000256" key="5">
    <source>
        <dbReference type="ARBA" id="ARBA00033049"/>
    </source>
</evidence>
<evidence type="ECO:0000256" key="4">
    <source>
        <dbReference type="ARBA" id="ARBA00023128"/>
    </source>
</evidence>
<dbReference type="FunFam" id="1.20.58.70:FF:000012">
    <property type="entry name" value="diablo homolog, mitochondrial isoform X1"/>
    <property type="match status" value="1"/>
</dbReference>
<protein>
    <recommendedName>
        <fullName evidence="5">Direct IAP-binding protein with low pI</fullName>
    </recommendedName>
</protein>
<dbReference type="SUPFAM" id="SSF46984">
    <property type="entry name" value="Smac/diablo"/>
    <property type="match status" value="1"/>
</dbReference>
<dbReference type="PANTHER" id="PTHR32247">
    <property type="entry name" value="DIABLO HOMOLOG, MITOCHONDRIAL"/>
    <property type="match status" value="1"/>
</dbReference>
<dbReference type="GO" id="GO:0043065">
    <property type="term" value="P:positive regulation of apoptotic process"/>
    <property type="evidence" value="ECO:0007669"/>
    <property type="project" value="UniProtKB-ARBA"/>
</dbReference>
<keyword evidence="3" id="KW-0809">Transit peptide</keyword>
<evidence type="ECO:0000313" key="9">
    <source>
        <dbReference type="Proteomes" id="UP001557470"/>
    </source>
</evidence>
<dbReference type="Pfam" id="PF09057">
    <property type="entry name" value="Smac_DIABLO"/>
    <property type="match status" value="1"/>
</dbReference>
<evidence type="ECO:0000256" key="1">
    <source>
        <dbReference type="ARBA" id="ARBA00004173"/>
    </source>
</evidence>
<gene>
    <name evidence="8" type="ORF">UPYG_G00119920</name>
</gene>
<name>A0ABD0X4R1_UMBPY</name>
<dbReference type="AlphaFoldDB" id="A0ABD0X4R1"/>
<dbReference type="PANTHER" id="PTHR32247:SF4">
    <property type="entry name" value="DIRECT IAP-BINDING PROTEIN WITH LOW PI"/>
    <property type="match status" value="1"/>
</dbReference>
<dbReference type="GO" id="GO:0006915">
    <property type="term" value="P:apoptotic process"/>
    <property type="evidence" value="ECO:0007669"/>
    <property type="project" value="UniProtKB-KW"/>
</dbReference>
<dbReference type="Gene3D" id="1.20.58.70">
    <property type="match status" value="1"/>
</dbReference>
<comment type="caution">
    <text evidence="8">The sequence shown here is derived from an EMBL/GenBank/DDBJ whole genome shotgun (WGS) entry which is preliminary data.</text>
</comment>
<dbReference type="InterPro" id="IPR015142">
    <property type="entry name" value="Smac_DIABLO"/>
</dbReference>
<keyword evidence="9" id="KW-1185">Reference proteome</keyword>
<evidence type="ECO:0000256" key="3">
    <source>
        <dbReference type="ARBA" id="ARBA00022946"/>
    </source>
</evidence>
<comment type="similarity">
    <text evidence="6">Belongs to the Smac/DIABLO protein family.</text>
</comment>
<evidence type="ECO:0000256" key="6">
    <source>
        <dbReference type="ARBA" id="ARBA00046319"/>
    </source>
</evidence>
<dbReference type="InterPro" id="IPR009062">
    <property type="entry name" value="Smac/DIABLO-like_sf"/>
</dbReference>
<dbReference type="EMBL" id="JAGEUA010000003">
    <property type="protein sequence ID" value="KAL0994258.1"/>
    <property type="molecule type" value="Genomic_DNA"/>
</dbReference>
<dbReference type="GO" id="GO:0005739">
    <property type="term" value="C:mitochondrion"/>
    <property type="evidence" value="ECO:0007669"/>
    <property type="project" value="UniProtKB-SubCell"/>
</dbReference>
<organism evidence="8 9">
    <name type="scientific">Umbra pygmaea</name>
    <name type="common">Eastern mudminnow</name>
    <dbReference type="NCBI Taxonomy" id="75934"/>
    <lineage>
        <taxon>Eukaryota</taxon>
        <taxon>Metazoa</taxon>
        <taxon>Chordata</taxon>
        <taxon>Craniata</taxon>
        <taxon>Vertebrata</taxon>
        <taxon>Euteleostomi</taxon>
        <taxon>Actinopterygii</taxon>
        <taxon>Neopterygii</taxon>
        <taxon>Teleostei</taxon>
        <taxon>Protacanthopterygii</taxon>
        <taxon>Esociformes</taxon>
        <taxon>Umbridae</taxon>
        <taxon>Umbra</taxon>
    </lineage>
</organism>
<accession>A0ABD0X4R1</accession>
<dbReference type="Proteomes" id="UP001557470">
    <property type="component" value="Unassembled WGS sequence"/>
</dbReference>
<proteinExistence type="inferred from homology"/>
<comment type="subcellular location">
    <subcellularLocation>
        <location evidence="1">Mitochondrion</location>
    </subcellularLocation>
</comment>
<evidence type="ECO:0000313" key="8">
    <source>
        <dbReference type="EMBL" id="KAL0994258.1"/>
    </source>
</evidence>
<keyword evidence="4" id="KW-0496">Mitochondrion</keyword>
<evidence type="ECO:0000256" key="2">
    <source>
        <dbReference type="ARBA" id="ARBA00022703"/>
    </source>
</evidence>